<gene>
    <name evidence="2" type="ORF">THRCLA_02917</name>
</gene>
<dbReference type="AlphaFoldDB" id="A0A1W0A3S9"/>
<sequence length="1179" mass="132100">MDKNDSIHSAKRRRTEGTSLFARPRENKRFSIATEFEREISATAPLAMTSVGHRDTLSPSQMQSFADFPSSTRRETLSPRTFLELENDQNQAISGLQKTLHVIGEGSPYKETQEDTSSDEEETKTDAKLTFYDRRQTLDVSDVAKIGATAVNRRETLDPAETDAFFTLESPIQSMNNSMAPTSPDRSALIACKSSEIHRNESSTNRLQEQLEQINTRSPLQKDRRQTIDPTQIFQMDASPIRQTSNETQKSNSGDRRATIEPAESLAMLQIDKRTTPQHGKRRRETIDPEALAQLDLSDDESRVFTSLKPKTPGEENIETRDISFHMGDYSVVESEHPLDSSLEDIEETKEGAISHSEGVVSAKKAPRSTLSFQSPPSHRSTVTPLKSCLSGRKAKKTTTPTKTITFGSPRGAEFRVNDPSTSMTPMCDRQAKAMFPLDKDEEEEDEETSVNSSILDEANQLVDDEDTSISFPFGPMRSPRRSPKKVVIGVSPLDNMSEARRRRRASFGAKAIEPSKRQSLLGVDVMRSDSNAFIAGSAKKAKDPERPSPKAAFADSSSEDEDMDITGEYILLPPPKVVVSNGLSDLLNENLEIPKENVIAAQTADEDDCTLDLGPVGALASDPSLFLSSQEKTNGFMPSSLETLAPIQEESDISRMDMSTDDEDEGEDEDYIHRRESLVVNLGDRFQKFSSSGKKKANKPVEDLSIVKPTVLNLDDSSDEDVDMESAETEKAPEVLIPVSTPEEPVSVDELFAKLNLSDIQAAMRVKISSTNVAALQSVSKYETEIASIFFAAKDEVKLFVSELRTVMSSAVTTPVAEYLKSLYYSNDSMEHLVALYKLKTWLVFGGWFEWRAKLEETRYHQIEQALAPLMQNVTELEHTLRMGDKVAEETKIVRNFFEKEKETEFGLDALQDHEVIRAENASRIQALETQIATIKRTLVKLNTQMTSISSRNESSPVEISNTILANQLTSTQQDEENYLLTSATSKWKCLSISAATMVVEMQCKAWNDTLVIKISIDLVGTVPNATCSIKYNDISSCILGQTKRLLFDATSLENMAMLQLQSHRDTPVFLHQSEQELRRALRVWKEIIVLQTDYTLTLTNTMLSIRFVSQRKKIMFNLRLTLTPHTCYENLSLAIENTTGLTKTQEMAILDRLELVPRGYRRLRQLCQCVERYLDDL</sequence>
<protein>
    <recommendedName>
        <fullName evidence="4">Spc7 kinetochore protein domain-containing protein</fullName>
    </recommendedName>
</protein>
<proteinExistence type="predicted"/>
<dbReference type="OrthoDB" id="70656at2759"/>
<evidence type="ECO:0008006" key="4">
    <source>
        <dbReference type="Google" id="ProtNLM"/>
    </source>
</evidence>
<evidence type="ECO:0000313" key="2">
    <source>
        <dbReference type="EMBL" id="OQS04888.1"/>
    </source>
</evidence>
<organism evidence="2 3">
    <name type="scientific">Thraustotheca clavata</name>
    <dbReference type="NCBI Taxonomy" id="74557"/>
    <lineage>
        <taxon>Eukaryota</taxon>
        <taxon>Sar</taxon>
        <taxon>Stramenopiles</taxon>
        <taxon>Oomycota</taxon>
        <taxon>Saprolegniomycetes</taxon>
        <taxon>Saprolegniales</taxon>
        <taxon>Achlyaceae</taxon>
        <taxon>Thraustotheca</taxon>
    </lineage>
</organism>
<evidence type="ECO:0000313" key="3">
    <source>
        <dbReference type="Proteomes" id="UP000243217"/>
    </source>
</evidence>
<feature type="region of interest" description="Disordered" evidence="1">
    <location>
        <begin position="537"/>
        <end position="561"/>
    </location>
</feature>
<feature type="region of interest" description="Disordered" evidence="1">
    <location>
        <begin position="53"/>
        <end position="75"/>
    </location>
</feature>
<feature type="compositionally biased region" description="Polar residues" evidence="1">
    <location>
        <begin position="241"/>
        <end position="252"/>
    </location>
</feature>
<accession>A0A1W0A3S9</accession>
<dbReference type="EMBL" id="JNBS01000536">
    <property type="protein sequence ID" value="OQS04888.1"/>
    <property type="molecule type" value="Genomic_DNA"/>
</dbReference>
<feature type="compositionally biased region" description="Polar residues" evidence="1">
    <location>
        <begin position="369"/>
        <end position="385"/>
    </location>
</feature>
<comment type="caution">
    <text evidence="2">The sequence shown here is derived from an EMBL/GenBank/DDBJ whole genome shotgun (WGS) entry which is preliminary data.</text>
</comment>
<feature type="region of interest" description="Disordered" evidence="1">
    <location>
        <begin position="214"/>
        <end position="262"/>
    </location>
</feature>
<dbReference type="Proteomes" id="UP000243217">
    <property type="component" value="Unassembled WGS sequence"/>
</dbReference>
<feature type="region of interest" description="Disordered" evidence="1">
    <location>
        <begin position="1"/>
        <end position="25"/>
    </location>
</feature>
<evidence type="ECO:0000256" key="1">
    <source>
        <dbReference type="SAM" id="MobiDB-lite"/>
    </source>
</evidence>
<keyword evidence="3" id="KW-1185">Reference proteome</keyword>
<feature type="region of interest" description="Disordered" evidence="1">
    <location>
        <begin position="356"/>
        <end position="426"/>
    </location>
</feature>
<dbReference type="STRING" id="74557.A0A1W0A3S9"/>
<reference evidence="2 3" key="1">
    <citation type="journal article" date="2014" name="Genome Biol. Evol.">
        <title>The secreted proteins of Achlya hypogyna and Thraustotheca clavata identify the ancestral oomycete secretome and reveal gene acquisitions by horizontal gene transfer.</title>
        <authorList>
            <person name="Misner I."/>
            <person name="Blouin N."/>
            <person name="Leonard G."/>
            <person name="Richards T.A."/>
            <person name="Lane C.E."/>
        </authorList>
    </citation>
    <scope>NUCLEOTIDE SEQUENCE [LARGE SCALE GENOMIC DNA]</scope>
    <source>
        <strain evidence="2 3">ATCC 34112</strain>
    </source>
</reference>
<name>A0A1W0A3S9_9STRA</name>